<dbReference type="CDD" id="cd06157">
    <property type="entry name" value="NR_LBD"/>
    <property type="match status" value="1"/>
</dbReference>
<dbReference type="InterPro" id="IPR035500">
    <property type="entry name" value="NHR-like_dom_sf"/>
</dbReference>
<dbReference type="InterPro" id="IPR013088">
    <property type="entry name" value="Znf_NHR/GATA"/>
</dbReference>
<keyword evidence="7 11" id="KW-0238">DNA-binding</keyword>
<feature type="domain" description="NR LBD" evidence="14">
    <location>
        <begin position="279"/>
        <end position="535"/>
    </location>
</feature>
<dbReference type="PRINTS" id="PR00047">
    <property type="entry name" value="STROIDFINGER"/>
</dbReference>
<evidence type="ECO:0000256" key="4">
    <source>
        <dbReference type="ARBA" id="ARBA00022771"/>
    </source>
</evidence>
<proteinExistence type="inferred from homology"/>
<comment type="subcellular location">
    <subcellularLocation>
        <location evidence="1 11">Nucleus</location>
    </subcellularLocation>
</comment>
<evidence type="ECO:0000256" key="1">
    <source>
        <dbReference type="ARBA" id="ARBA00004123"/>
    </source>
</evidence>
<evidence type="ECO:0000256" key="8">
    <source>
        <dbReference type="ARBA" id="ARBA00023163"/>
    </source>
</evidence>
<keyword evidence="9 11" id="KW-0675">Receptor</keyword>
<keyword evidence="6 11" id="KW-0805">Transcription regulation</keyword>
<keyword evidence="5 11" id="KW-0862">Zinc</keyword>
<keyword evidence="15" id="KW-1185">Reference proteome</keyword>
<dbReference type="GO" id="GO:0003700">
    <property type="term" value="F:DNA-binding transcription factor activity"/>
    <property type="evidence" value="ECO:0007669"/>
    <property type="project" value="InterPro"/>
</dbReference>
<evidence type="ECO:0000256" key="7">
    <source>
        <dbReference type="ARBA" id="ARBA00023125"/>
    </source>
</evidence>
<dbReference type="InterPro" id="IPR000536">
    <property type="entry name" value="Nucl_hrmn_rcpt_lig-bd"/>
</dbReference>
<keyword evidence="4 11" id="KW-0863">Zinc-finger</keyword>
<evidence type="ECO:0000313" key="16">
    <source>
        <dbReference type="WBParaSite" id="Gr19_v10_g8759.t1"/>
    </source>
</evidence>
<dbReference type="PROSITE" id="PS51843">
    <property type="entry name" value="NR_LBD"/>
    <property type="match status" value="1"/>
</dbReference>
<evidence type="ECO:0000256" key="12">
    <source>
        <dbReference type="SAM" id="MobiDB-lite"/>
    </source>
</evidence>
<organism evidence="15 16">
    <name type="scientific">Globodera rostochiensis</name>
    <name type="common">Golden nematode worm</name>
    <name type="synonym">Heterodera rostochiensis</name>
    <dbReference type="NCBI Taxonomy" id="31243"/>
    <lineage>
        <taxon>Eukaryota</taxon>
        <taxon>Metazoa</taxon>
        <taxon>Ecdysozoa</taxon>
        <taxon>Nematoda</taxon>
        <taxon>Chromadorea</taxon>
        <taxon>Rhabditida</taxon>
        <taxon>Tylenchina</taxon>
        <taxon>Tylenchomorpha</taxon>
        <taxon>Tylenchoidea</taxon>
        <taxon>Heteroderidae</taxon>
        <taxon>Heteroderinae</taxon>
        <taxon>Globodera</taxon>
    </lineage>
</organism>
<evidence type="ECO:0000256" key="3">
    <source>
        <dbReference type="ARBA" id="ARBA00022723"/>
    </source>
</evidence>
<evidence type="ECO:0000256" key="5">
    <source>
        <dbReference type="ARBA" id="ARBA00022833"/>
    </source>
</evidence>
<dbReference type="Pfam" id="PF00104">
    <property type="entry name" value="Hormone_recep"/>
    <property type="match status" value="1"/>
</dbReference>
<evidence type="ECO:0000259" key="13">
    <source>
        <dbReference type="PROSITE" id="PS51030"/>
    </source>
</evidence>
<dbReference type="InterPro" id="IPR049636">
    <property type="entry name" value="HNF4-like_DBD"/>
</dbReference>
<dbReference type="GO" id="GO:0005634">
    <property type="term" value="C:nucleus"/>
    <property type="evidence" value="ECO:0007669"/>
    <property type="project" value="UniProtKB-SubCell"/>
</dbReference>
<evidence type="ECO:0000259" key="14">
    <source>
        <dbReference type="PROSITE" id="PS51843"/>
    </source>
</evidence>
<dbReference type="PANTHER" id="PTHR47630:SF7">
    <property type="entry name" value="NUCLEAR HORMONE RECEPTOR FAMILY"/>
    <property type="match status" value="1"/>
</dbReference>
<keyword evidence="10 11" id="KW-0539">Nucleus</keyword>
<dbReference type="InterPro" id="IPR052499">
    <property type="entry name" value="C.elegans_NHRs"/>
</dbReference>
<protein>
    <submittedName>
        <fullName evidence="16">Uncharacterized protein</fullName>
    </submittedName>
</protein>
<dbReference type="WBParaSite" id="Gr19_v10_g8759.t1">
    <property type="protein sequence ID" value="Gr19_v10_g8759.t1"/>
    <property type="gene ID" value="Gr19_v10_g8759"/>
</dbReference>
<dbReference type="SMART" id="SM00399">
    <property type="entry name" value="ZnF_C4"/>
    <property type="match status" value="1"/>
</dbReference>
<dbReference type="Proteomes" id="UP000887572">
    <property type="component" value="Unplaced"/>
</dbReference>
<keyword evidence="8 11" id="KW-0804">Transcription</keyword>
<dbReference type="GO" id="GO:0008270">
    <property type="term" value="F:zinc ion binding"/>
    <property type="evidence" value="ECO:0007669"/>
    <property type="project" value="UniProtKB-KW"/>
</dbReference>
<dbReference type="SUPFAM" id="SSF48508">
    <property type="entry name" value="Nuclear receptor ligand-binding domain"/>
    <property type="match status" value="1"/>
</dbReference>
<keyword evidence="3 11" id="KW-0479">Metal-binding</keyword>
<dbReference type="AlphaFoldDB" id="A0A914ICX8"/>
<dbReference type="GO" id="GO:0000978">
    <property type="term" value="F:RNA polymerase II cis-regulatory region sequence-specific DNA binding"/>
    <property type="evidence" value="ECO:0007669"/>
    <property type="project" value="InterPro"/>
</dbReference>
<evidence type="ECO:0000256" key="6">
    <source>
        <dbReference type="ARBA" id="ARBA00023015"/>
    </source>
</evidence>
<dbReference type="SMART" id="SM00430">
    <property type="entry name" value="HOLI"/>
    <property type="match status" value="1"/>
</dbReference>
<dbReference type="Gene3D" id="1.10.565.10">
    <property type="entry name" value="Retinoid X Receptor"/>
    <property type="match status" value="1"/>
</dbReference>
<sequence length="552" mass="61241">MWGNQCAKFHPEFRDLGTFPFLSGFPGQLRELRFDKCFRPTLFPFAVSMASEDVLQQLPDPSPDSAGRAADECRVCGAGGAARHYGSVCCSGCKGFFRRSVRFQKVYRCLNLYVGQCAISKLYRNCCRACRLRKCLSIGLDPNLVHGDWGQNGAGGRPFVLSEFAATPPRRSVPFSLQTAAPPAVPPDSVKTQPETELNLPELLSQQANTSSPSSPGAPHKNVSIVQQHQFVVNFEQSTAALGFSKGRIEPAGNDCVALSKYFLAVERLCDLYVEFPLPPSSNSSSISSALYSLDVPVEVALKQPGKVSARTPIDWSGQQLITKETMAPSYCRLMVHYFDWVSYVPELGELTEEDRQIQIIKRAMRCVWLLCSFRSALLNINGVSGCCECMFPYSLEQRERLDPELKSIFLDSATMAFTELVVPFRELRLTESEYVFLRALCLFSPVSRVSERGRAQVARARDKYLSYLSDLIRKSEANGAASARECAVGRMSRLMMFLATVEQVAQMGDNAFAMLNVFNVAGMRGMLTYDIHIRAIEQGGPSPSETRFGKQ</sequence>
<accession>A0A914ICX8</accession>
<name>A0A914ICX8_GLORO</name>
<dbReference type="CDD" id="cd06960">
    <property type="entry name" value="NR_DBD_HNF4A"/>
    <property type="match status" value="1"/>
</dbReference>
<dbReference type="InterPro" id="IPR001628">
    <property type="entry name" value="Znf_hrmn_rcpt"/>
</dbReference>
<evidence type="ECO:0000256" key="10">
    <source>
        <dbReference type="ARBA" id="ARBA00023242"/>
    </source>
</evidence>
<feature type="domain" description="Nuclear receptor" evidence="13">
    <location>
        <begin position="70"/>
        <end position="147"/>
    </location>
</feature>
<evidence type="ECO:0000256" key="9">
    <source>
        <dbReference type="ARBA" id="ARBA00023170"/>
    </source>
</evidence>
<evidence type="ECO:0000313" key="15">
    <source>
        <dbReference type="Proteomes" id="UP000887572"/>
    </source>
</evidence>
<reference evidence="16" key="1">
    <citation type="submission" date="2022-11" db="UniProtKB">
        <authorList>
            <consortium name="WormBaseParasite"/>
        </authorList>
    </citation>
    <scope>IDENTIFICATION</scope>
</reference>
<dbReference type="Pfam" id="PF00105">
    <property type="entry name" value="zf-C4"/>
    <property type="match status" value="1"/>
</dbReference>
<dbReference type="PANTHER" id="PTHR47630">
    <property type="entry name" value="NUCLEAR HORMONE RECEPTOR FAMILY-RELATED-RELATED"/>
    <property type="match status" value="1"/>
</dbReference>
<comment type="similarity">
    <text evidence="2 11">Belongs to the nuclear hormone receptor family.</text>
</comment>
<dbReference type="PROSITE" id="PS00031">
    <property type="entry name" value="NUCLEAR_REC_DBD_1"/>
    <property type="match status" value="1"/>
</dbReference>
<dbReference type="PROSITE" id="PS51030">
    <property type="entry name" value="NUCLEAR_REC_DBD_2"/>
    <property type="match status" value="1"/>
</dbReference>
<dbReference type="SUPFAM" id="SSF57716">
    <property type="entry name" value="Glucocorticoid receptor-like (DNA-binding domain)"/>
    <property type="match status" value="1"/>
</dbReference>
<evidence type="ECO:0000256" key="11">
    <source>
        <dbReference type="RuleBase" id="RU004334"/>
    </source>
</evidence>
<feature type="region of interest" description="Disordered" evidence="12">
    <location>
        <begin position="176"/>
        <end position="195"/>
    </location>
</feature>
<evidence type="ECO:0000256" key="2">
    <source>
        <dbReference type="ARBA" id="ARBA00005993"/>
    </source>
</evidence>
<dbReference type="Gene3D" id="3.30.50.10">
    <property type="entry name" value="Erythroid Transcription Factor GATA-1, subunit A"/>
    <property type="match status" value="1"/>
</dbReference>